<evidence type="ECO:0000313" key="2">
    <source>
        <dbReference type="Proteomes" id="UP000186438"/>
    </source>
</evidence>
<evidence type="ECO:0000313" key="1">
    <source>
        <dbReference type="EMBL" id="OJZ74091.1"/>
    </source>
</evidence>
<dbReference type="AlphaFoldDB" id="A0A1Q4HWL7"/>
<reference evidence="1 2" key="1">
    <citation type="submission" date="2016-11" db="EMBL/GenBank/DDBJ databases">
        <title>Genome sequences of unsequenced Mycobacteria.</title>
        <authorList>
            <person name="Greninger A.L."/>
            <person name="Fang F."/>
            <person name="Jerome K.R."/>
        </authorList>
    </citation>
    <scope>NUCLEOTIDE SEQUENCE [LARGE SCALE GENOMIC DNA]</scope>
    <source>
        <strain evidence="1 2">M11</strain>
    </source>
</reference>
<dbReference type="EMBL" id="MPNT01000007">
    <property type="protein sequence ID" value="OJZ74091.1"/>
    <property type="molecule type" value="Genomic_DNA"/>
</dbReference>
<protein>
    <submittedName>
        <fullName evidence="1">Uncharacterized protein</fullName>
    </submittedName>
</protein>
<accession>A0A1Q4HWL7</accession>
<organism evidence="1 2">
    <name type="scientific">Mycobacterium paraffinicum</name>
    <dbReference type="NCBI Taxonomy" id="53378"/>
    <lineage>
        <taxon>Bacteria</taxon>
        <taxon>Bacillati</taxon>
        <taxon>Actinomycetota</taxon>
        <taxon>Actinomycetes</taxon>
        <taxon>Mycobacteriales</taxon>
        <taxon>Mycobacteriaceae</taxon>
        <taxon>Mycobacterium</taxon>
    </lineage>
</organism>
<gene>
    <name evidence="1" type="ORF">BRW65_09665</name>
</gene>
<dbReference type="Proteomes" id="UP000186438">
    <property type="component" value="Unassembled WGS sequence"/>
</dbReference>
<dbReference type="OrthoDB" id="4728888at2"/>
<proteinExistence type="predicted"/>
<sequence length="126" mass="13606">MQTELRYARWYLPLSVPVGLGPKRSQLRVDAGTLHVKMGWAFDAQIPLASITRAERANDRVLTLGVHYSSGRWLVNGSGKGLVALTIDPPVDAKAVGRSISLRELWVSVTDPDALIAACTGTGPRV</sequence>
<dbReference type="RefSeq" id="WP_073874027.1">
    <property type="nucleotide sequence ID" value="NZ_MPNT01000007.1"/>
</dbReference>
<name>A0A1Q4HWL7_9MYCO</name>
<comment type="caution">
    <text evidence="1">The sequence shown here is derived from an EMBL/GenBank/DDBJ whole genome shotgun (WGS) entry which is preliminary data.</text>
</comment>
<keyword evidence="2" id="KW-1185">Reference proteome</keyword>